<evidence type="ECO:0000313" key="2">
    <source>
        <dbReference type="EMBL" id="PIO72311.1"/>
    </source>
</evidence>
<dbReference type="OrthoDB" id="5851868at2759"/>
<reference evidence="2 3" key="1">
    <citation type="submission" date="2015-09" db="EMBL/GenBank/DDBJ databases">
        <title>Draft genome of the parasitic nematode Teladorsagia circumcincta isolate WARC Sus (inbred).</title>
        <authorList>
            <person name="Mitreva M."/>
        </authorList>
    </citation>
    <scope>NUCLEOTIDE SEQUENCE [LARGE SCALE GENOMIC DNA]</scope>
    <source>
        <strain evidence="2 3">S</strain>
    </source>
</reference>
<keyword evidence="1" id="KW-0812">Transmembrane</keyword>
<gene>
    <name evidence="2" type="ORF">TELCIR_05770</name>
</gene>
<feature type="transmembrane region" description="Helical" evidence="1">
    <location>
        <begin position="20"/>
        <end position="40"/>
    </location>
</feature>
<dbReference type="AlphaFoldDB" id="A0A2G9UPW2"/>
<evidence type="ECO:0000256" key="1">
    <source>
        <dbReference type="SAM" id="Phobius"/>
    </source>
</evidence>
<keyword evidence="3" id="KW-1185">Reference proteome</keyword>
<protein>
    <submittedName>
        <fullName evidence="2">Uncharacterized protein</fullName>
    </submittedName>
</protein>
<name>A0A2G9UPW2_TELCI</name>
<keyword evidence="1" id="KW-1133">Transmembrane helix</keyword>
<sequence length="143" mass="16094">MPFDSDTPSSKGIPNGALTVLIIAAVAIVSVVITLFCNPLEVLMLKVKLQQNDCDGTSGRRHFFHLKMSVITLFRPLSRDVQPSRRCSSWFYFVDLTAKALRSSPGDLLMQKPFISHTHKVGADERYLTELAEKLCQIWTKIQ</sequence>
<dbReference type="EMBL" id="KZ345711">
    <property type="protein sequence ID" value="PIO72311.1"/>
    <property type="molecule type" value="Genomic_DNA"/>
</dbReference>
<keyword evidence="1" id="KW-0472">Membrane</keyword>
<dbReference type="Proteomes" id="UP000230423">
    <property type="component" value="Unassembled WGS sequence"/>
</dbReference>
<proteinExistence type="predicted"/>
<organism evidence="2 3">
    <name type="scientific">Teladorsagia circumcincta</name>
    <name type="common">Brown stomach worm</name>
    <name type="synonym">Ostertagia circumcincta</name>
    <dbReference type="NCBI Taxonomy" id="45464"/>
    <lineage>
        <taxon>Eukaryota</taxon>
        <taxon>Metazoa</taxon>
        <taxon>Ecdysozoa</taxon>
        <taxon>Nematoda</taxon>
        <taxon>Chromadorea</taxon>
        <taxon>Rhabditida</taxon>
        <taxon>Rhabditina</taxon>
        <taxon>Rhabditomorpha</taxon>
        <taxon>Strongyloidea</taxon>
        <taxon>Trichostrongylidae</taxon>
        <taxon>Teladorsagia</taxon>
    </lineage>
</organism>
<evidence type="ECO:0000313" key="3">
    <source>
        <dbReference type="Proteomes" id="UP000230423"/>
    </source>
</evidence>
<accession>A0A2G9UPW2</accession>